<dbReference type="EMBL" id="BNCD01000028">
    <property type="protein sequence ID" value="GHH87502.1"/>
    <property type="molecule type" value="Genomic_DNA"/>
</dbReference>
<keyword evidence="1" id="KW-0732">Signal</keyword>
<evidence type="ECO:0000313" key="2">
    <source>
        <dbReference type="EMBL" id="GHH87502.1"/>
    </source>
</evidence>
<reference evidence="2" key="2">
    <citation type="submission" date="2020-09" db="EMBL/GenBank/DDBJ databases">
        <authorList>
            <person name="Sun Q."/>
            <person name="Ohkuma M."/>
        </authorList>
    </citation>
    <scope>NUCLEOTIDE SEQUENCE</scope>
    <source>
        <strain evidence="2">JCM 5069</strain>
    </source>
</reference>
<accession>A0A919GMX7</accession>
<evidence type="ECO:0000313" key="3">
    <source>
        <dbReference type="Proteomes" id="UP000603708"/>
    </source>
</evidence>
<dbReference type="PROSITE" id="PS51257">
    <property type="entry name" value="PROKAR_LIPOPROTEIN"/>
    <property type="match status" value="1"/>
</dbReference>
<feature type="signal peptide" evidence="1">
    <location>
        <begin position="1"/>
        <end position="21"/>
    </location>
</feature>
<gene>
    <name evidence="2" type="ORF">GCM10018793_63530</name>
</gene>
<dbReference type="PANTHER" id="PTHR39335">
    <property type="entry name" value="BLL4220 PROTEIN"/>
    <property type="match status" value="1"/>
</dbReference>
<dbReference type="InterPro" id="IPR005297">
    <property type="entry name" value="Lipoprotein_repeat"/>
</dbReference>
<dbReference type="GO" id="GO:0043448">
    <property type="term" value="P:alkane catabolic process"/>
    <property type="evidence" value="ECO:0007669"/>
    <property type="project" value="TreeGrafter"/>
</dbReference>
<evidence type="ECO:0000256" key="1">
    <source>
        <dbReference type="SAM" id="SignalP"/>
    </source>
</evidence>
<keyword evidence="3" id="KW-1185">Reference proteome</keyword>
<proteinExistence type="predicted"/>
<evidence type="ECO:0008006" key="4">
    <source>
        <dbReference type="Google" id="ProtNLM"/>
    </source>
</evidence>
<comment type="caution">
    <text evidence="2">The sequence shown here is derived from an EMBL/GenBank/DDBJ whole genome shotgun (WGS) entry which is preliminary data.</text>
</comment>
<organism evidence="2 3">
    <name type="scientific">Streptomyces sulfonofaciens</name>
    <dbReference type="NCBI Taxonomy" id="68272"/>
    <lineage>
        <taxon>Bacteria</taxon>
        <taxon>Bacillati</taxon>
        <taxon>Actinomycetota</taxon>
        <taxon>Actinomycetes</taxon>
        <taxon>Kitasatosporales</taxon>
        <taxon>Streptomycetaceae</taxon>
        <taxon>Streptomyces</taxon>
    </lineage>
</organism>
<feature type="chain" id="PRO_5038385116" description="Lipoprotein" evidence="1">
    <location>
        <begin position="22"/>
        <end position="160"/>
    </location>
</feature>
<dbReference type="Pfam" id="PF03640">
    <property type="entry name" value="Lipoprotein_15"/>
    <property type="match status" value="2"/>
</dbReference>
<reference evidence="2" key="1">
    <citation type="journal article" date="2014" name="Int. J. Syst. Evol. Microbiol.">
        <title>Complete genome sequence of Corynebacterium casei LMG S-19264T (=DSM 44701T), isolated from a smear-ripened cheese.</title>
        <authorList>
            <consortium name="US DOE Joint Genome Institute (JGI-PGF)"/>
            <person name="Walter F."/>
            <person name="Albersmeier A."/>
            <person name="Kalinowski J."/>
            <person name="Ruckert C."/>
        </authorList>
    </citation>
    <scope>NUCLEOTIDE SEQUENCE</scope>
    <source>
        <strain evidence="2">JCM 5069</strain>
    </source>
</reference>
<dbReference type="AlphaFoldDB" id="A0A919GMX7"/>
<dbReference type="RefSeq" id="WP_189938096.1">
    <property type="nucleotide sequence ID" value="NZ_BNCD01000028.1"/>
</dbReference>
<sequence>MRVRIAAAAAVPLLLALSACGANGGDGRHGGKAAAAPARGEQSMSVQVVKTDLGPILADQSGRTLYAFTKDKADASTCDAKCIAVWPALSGRQRAGAGPGADRNLVSGVGRTRGTVQTAYNHWPLYYYAGDAAAGDTNGQGLDGQWFVLGADGKLVKRTA</sequence>
<name>A0A919GMX7_9ACTN</name>
<protein>
    <recommendedName>
        <fullName evidence="4">Lipoprotein</fullName>
    </recommendedName>
</protein>
<dbReference type="PANTHER" id="PTHR39335:SF1">
    <property type="entry name" value="BLL4220 PROTEIN"/>
    <property type="match status" value="1"/>
</dbReference>
<dbReference type="Proteomes" id="UP000603708">
    <property type="component" value="Unassembled WGS sequence"/>
</dbReference>